<evidence type="ECO:0000313" key="1">
    <source>
        <dbReference type="EMBL" id="PNR56998.1"/>
    </source>
</evidence>
<evidence type="ECO:0000313" key="2">
    <source>
        <dbReference type="EnsemblPlants" id="Pp3c3_4150V3.1"/>
    </source>
</evidence>
<dbReference type="GeneID" id="112279476"/>
<evidence type="ECO:0000313" key="3">
    <source>
        <dbReference type="Proteomes" id="UP000006727"/>
    </source>
</evidence>
<gene>
    <name evidence="2" type="primary">LOC112279476</name>
    <name evidence="1" type="ORF">PHYPA_003991</name>
</gene>
<dbReference type="EnsemblPlants" id="Pp3c3_4150V3.1">
    <property type="protein sequence ID" value="Pp3c3_4150V3.1"/>
    <property type="gene ID" value="Pp3c3_4150"/>
</dbReference>
<dbReference type="Proteomes" id="UP000006727">
    <property type="component" value="Chromosome 3"/>
</dbReference>
<dbReference type="EnsemblPlants" id="Pp3c3_4150V3.2">
    <property type="protein sequence ID" value="Pp3c3_4150V3.2"/>
    <property type="gene ID" value="Pp3c3_4150"/>
</dbReference>
<dbReference type="AlphaFoldDB" id="A0A2K1KTA3"/>
<dbReference type="PANTHER" id="PTHR33972:SF2">
    <property type="entry name" value="OS04G0606700 PROTEIN"/>
    <property type="match status" value="1"/>
</dbReference>
<reference evidence="1 3" key="1">
    <citation type="journal article" date="2008" name="Science">
        <title>The Physcomitrella genome reveals evolutionary insights into the conquest of land by plants.</title>
        <authorList>
            <person name="Rensing S."/>
            <person name="Lang D."/>
            <person name="Zimmer A."/>
            <person name="Terry A."/>
            <person name="Salamov A."/>
            <person name="Shapiro H."/>
            <person name="Nishiyama T."/>
            <person name="Perroud P.-F."/>
            <person name="Lindquist E."/>
            <person name="Kamisugi Y."/>
            <person name="Tanahashi T."/>
            <person name="Sakakibara K."/>
            <person name="Fujita T."/>
            <person name="Oishi K."/>
            <person name="Shin-I T."/>
            <person name="Kuroki Y."/>
            <person name="Toyoda A."/>
            <person name="Suzuki Y."/>
            <person name="Hashimoto A."/>
            <person name="Yamaguchi K."/>
            <person name="Sugano A."/>
            <person name="Kohara Y."/>
            <person name="Fujiyama A."/>
            <person name="Anterola A."/>
            <person name="Aoki S."/>
            <person name="Ashton N."/>
            <person name="Barbazuk W.B."/>
            <person name="Barker E."/>
            <person name="Bennetzen J."/>
            <person name="Bezanilla M."/>
            <person name="Blankenship R."/>
            <person name="Cho S.H."/>
            <person name="Dutcher S."/>
            <person name="Estelle M."/>
            <person name="Fawcett J.A."/>
            <person name="Gundlach H."/>
            <person name="Hanada K."/>
            <person name="Heyl A."/>
            <person name="Hicks K.A."/>
            <person name="Hugh J."/>
            <person name="Lohr M."/>
            <person name="Mayer K."/>
            <person name="Melkozernov A."/>
            <person name="Murata T."/>
            <person name="Nelson D."/>
            <person name="Pils B."/>
            <person name="Prigge M."/>
            <person name="Reiss B."/>
            <person name="Renner T."/>
            <person name="Rombauts S."/>
            <person name="Rushton P."/>
            <person name="Sanderfoot A."/>
            <person name="Schween G."/>
            <person name="Shiu S.-H."/>
            <person name="Stueber K."/>
            <person name="Theodoulou F.L."/>
            <person name="Tu H."/>
            <person name="Van de Peer Y."/>
            <person name="Verrier P.J."/>
            <person name="Waters E."/>
            <person name="Wood A."/>
            <person name="Yang L."/>
            <person name="Cove D."/>
            <person name="Cuming A."/>
            <person name="Hasebe M."/>
            <person name="Lucas S."/>
            <person name="Mishler D.B."/>
            <person name="Reski R."/>
            <person name="Grigoriev I."/>
            <person name="Quatrano R.S."/>
            <person name="Boore J.L."/>
        </authorList>
    </citation>
    <scope>NUCLEOTIDE SEQUENCE [LARGE SCALE GENOMIC DNA]</scope>
    <source>
        <strain evidence="2 3">cv. Gransden 2004</strain>
    </source>
</reference>
<dbReference type="PaxDb" id="3218-PP1S1_632V6.1"/>
<sequence length="134" mass="14629">MKMAGSVRGWVSCWVAHRRSLTPASLSVIRQCSHSVKPWFDGSVTDSSSDAAGEQVGSSTVNRLEQVLHEFRIQKATPDWLPFMPERSFWMPPEVPVHEEAPPSAILEPATEGELFSMIMPSGYPAPAPVGGPL</sequence>
<protein>
    <submittedName>
        <fullName evidence="1 2">Uncharacterized protein</fullName>
    </submittedName>
</protein>
<organism evidence="1">
    <name type="scientific">Physcomitrium patens</name>
    <name type="common">Spreading-leaved earth moss</name>
    <name type="synonym">Physcomitrella patens</name>
    <dbReference type="NCBI Taxonomy" id="3218"/>
    <lineage>
        <taxon>Eukaryota</taxon>
        <taxon>Viridiplantae</taxon>
        <taxon>Streptophyta</taxon>
        <taxon>Embryophyta</taxon>
        <taxon>Bryophyta</taxon>
        <taxon>Bryophytina</taxon>
        <taxon>Bryopsida</taxon>
        <taxon>Funariidae</taxon>
        <taxon>Funariales</taxon>
        <taxon>Funariaceae</taxon>
        <taxon>Physcomitrium</taxon>
    </lineage>
</organism>
<name>A0A2K1KTA3_PHYPA</name>
<dbReference type="EMBL" id="ABEU02000003">
    <property type="protein sequence ID" value="PNR56998.1"/>
    <property type="molecule type" value="Genomic_DNA"/>
</dbReference>
<keyword evidence="3" id="KW-1185">Reference proteome</keyword>
<reference evidence="1 3" key="2">
    <citation type="journal article" date="2018" name="Plant J.">
        <title>The Physcomitrella patens chromosome-scale assembly reveals moss genome structure and evolution.</title>
        <authorList>
            <person name="Lang D."/>
            <person name="Ullrich K.K."/>
            <person name="Murat F."/>
            <person name="Fuchs J."/>
            <person name="Jenkins J."/>
            <person name="Haas F.B."/>
            <person name="Piednoel M."/>
            <person name="Gundlach H."/>
            <person name="Van Bel M."/>
            <person name="Meyberg R."/>
            <person name="Vives C."/>
            <person name="Morata J."/>
            <person name="Symeonidi A."/>
            <person name="Hiss M."/>
            <person name="Muchero W."/>
            <person name="Kamisugi Y."/>
            <person name="Saleh O."/>
            <person name="Blanc G."/>
            <person name="Decker E.L."/>
            <person name="van Gessel N."/>
            <person name="Grimwood J."/>
            <person name="Hayes R.D."/>
            <person name="Graham S.W."/>
            <person name="Gunter L.E."/>
            <person name="McDaniel S.F."/>
            <person name="Hoernstein S.N.W."/>
            <person name="Larsson A."/>
            <person name="Li F.W."/>
            <person name="Perroud P.F."/>
            <person name="Phillips J."/>
            <person name="Ranjan P."/>
            <person name="Rokshar D.S."/>
            <person name="Rothfels C.J."/>
            <person name="Schneider L."/>
            <person name="Shu S."/>
            <person name="Stevenson D.W."/>
            <person name="Thummler F."/>
            <person name="Tillich M."/>
            <person name="Villarreal Aguilar J.C."/>
            <person name="Widiez T."/>
            <person name="Wong G.K."/>
            <person name="Wymore A."/>
            <person name="Zhang Y."/>
            <person name="Zimmer A.D."/>
            <person name="Quatrano R.S."/>
            <person name="Mayer K.F.X."/>
            <person name="Goodstein D."/>
            <person name="Casacuberta J.M."/>
            <person name="Vandepoele K."/>
            <person name="Reski R."/>
            <person name="Cuming A.C."/>
            <person name="Tuskan G.A."/>
            <person name="Maumus F."/>
            <person name="Salse J."/>
            <person name="Schmutz J."/>
            <person name="Rensing S.A."/>
        </authorList>
    </citation>
    <scope>NUCLEOTIDE SEQUENCE [LARGE SCALE GENOMIC DNA]</scope>
    <source>
        <strain evidence="2 3">cv. Gransden 2004</strain>
    </source>
</reference>
<reference evidence="2" key="3">
    <citation type="submission" date="2020-12" db="UniProtKB">
        <authorList>
            <consortium name="EnsemblPlants"/>
        </authorList>
    </citation>
    <scope>IDENTIFICATION</scope>
</reference>
<proteinExistence type="predicted"/>
<dbReference type="RefSeq" id="XP_024369718.1">
    <property type="nucleotide sequence ID" value="XM_024513950.2"/>
</dbReference>
<accession>A0A2K1KTA3</accession>
<dbReference type="PANTHER" id="PTHR33972">
    <property type="entry name" value="EXPRESSED PROTEIN"/>
    <property type="match status" value="1"/>
</dbReference>
<dbReference type="OrthoDB" id="1938098at2759"/>
<dbReference type="Gramene" id="Pp3c3_4150V3.2">
    <property type="protein sequence ID" value="Pp3c3_4150V3.2"/>
    <property type="gene ID" value="Pp3c3_4150"/>
</dbReference>
<dbReference type="Gramene" id="Pp3c3_4150V3.1">
    <property type="protein sequence ID" value="Pp3c3_4150V3.1"/>
    <property type="gene ID" value="Pp3c3_4150"/>
</dbReference>